<dbReference type="GeneID" id="53315865"/>
<proteinExistence type="inferred from homology"/>
<evidence type="ECO:0000313" key="2">
    <source>
        <dbReference type="EMBL" id="AMW35481.1"/>
    </source>
</evidence>
<dbReference type="Pfam" id="PF01722">
    <property type="entry name" value="BolA"/>
    <property type="match status" value="1"/>
</dbReference>
<accession>A0A143DFH2</accession>
<comment type="similarity">
    <text evidence="1">Belongs to the BolA/IbaG family.</text>
</comment>
<keyword evidence="3" id="KW-1185">Reference proteome</keyword>
<reference evidence="2 3" key="1">
    <citation type="submission" date="2016-02" db="EMBL/GenBank/DDBJ databases">
        <title>Complete Genome of H5569, the type strain of the newly described species Haematospirillium jordaniae.</title>
        <authorList>
            <person name="Nicholson A.C."/>
            <person name="Humrighouse B.W."/>
            <person name="Loparov V."/>
            <person name="McQuiston J.R."/>
        </authorList>
    </citation>
    <scope>NUCLEOTIDE SEQUENCE [LARGE SCALE GENOMIC DNA]</scope>
    <source>
        <strain evidence="2 3">H5569</strain>
    </source>
</reference>
<dbReference type="GO" id="GO:0016226">
    <property type="term" value="P:iron-sulfur cluster assembly"/>
    <property type="evidence" value="ECO:0007669"/>
    <property type="project" value="TreeGrafter"/>
</dbReference>
<dbReference type="OrthoDB" id="9811118at2"/>
<dbReference type="RefSeq" id="WP_066136359.1">
    <property type="nucleotide sequence ID" value="NZ_CP014525.1"/>
</dbReference>
<dbReference type="Gene3D" id="3.30.300.90">
    <property type="entry name" value="BolA-like"/>
    <property type="match status" value="1"/>
</dbReference>
<dbReference type="PIRSF" id="PIRSF003113">
    <property type="entry name" value="BolA"/>
    <property type="match status" value="1"/>
</dbReference>
<dbReference type="PANTHER" id="PTHR46230:SF7">
    <property type="entry name" value="BOLA-LIKE PROTEIN 1"/>
    <property type="match status" value="1"/>
</dbReference>
<sequence length="108" mass="11814">MIFRDRIHSKLTVALSPVFLDIRDDSARHAGHADRIAALAERVADTGHAPLDGGGETHFTVTVVSAAFEGKSRVERQRLIYALLADELRERVHALSIMARTPAEASTL</sequence>
<dbReference type="PANTHER" id="PTHR46230">
    <property type="match status" value="1"/>
</dbReference>
<name>A0A143DFH2_9PROT</name>
<dbReference type="InterPro" id="IPR002634">
    <property type="entry name" value="BolA"/>
</dbReference>
<gene>
    <name evidence="2" type="ORF">AY555_01680</name>
</gene>
<dbReference type="EMBL" id="CP014525">
    <property type="protein sequence ID" value="AMW35481.1"/>
    <property type="molecule type" value="Genomic_DNA"/>
</dbReference>
<evidence type="ECO:0000313" key="3">
    <source>
        <dbReference type="Proteomes" id="UP000076066"/>
    </source>
</evidence>
<dbReference type="SUPFAM" id="SSF82657">
    <property type="entry name" value="BolA-like"/>
    <property type="match status" value="1"/>
</dbReference>
<dbReference type="STRING" id="1549855.AY555_01680"/>
<dbReference type="AlphaFoldDB" id="A0A143DFH2"/>
<dbReference type="InterPro" id="IPR036065">
    <property type="entry name" value="BolA-like_sf"/>
</dbReference>
<dbReference type="KEGG" id="hjo:AY555_01680"/>
<dbReference type="Proteomes" id="UP000076066">
    <property type="component" value="Chromosome"/>
</dbReference>
<organism evidence="2 3">
    <name type="scientific">Haematospirillum jordaniae</name>
    <dbReference type="NCBI Taxonomy" id="1549855"/>
    <lineage>
        <taxon>Bacteria</taxon>
        <taxon>Pseudomonadati</taxon>
        <taxon>Pseudomonadota</taxon>
        <taxon>Alphaproteobacteria</taxon>
        <taxon>Rhodospirillales</taxon>
        <taxon>Novispirillaceae</taxon>
        <taxon>Haematospirillum</taxon>
    </lineage>
</organism>
<evidence type="ECO:0000256" key="1">
    <source>
        <dbReference type="RuleBase" id="RU003860"/>
    </source>
</evidence>
<protein>
    <submittedName>
        <fullName evidence="2">BolA family transcriptional regulator</fullName>
    </submittedName>
</protein>